<sequence>MTPNFRAPEFLLKHVAQTMRFYHPRCIDNSGGFYHFFKDDGEIYDRATRHLVSSTRFVFNYATAYREFGDEQYLTAVRHGVAFLRDVHRDPATGGYAWQLHWDGERKTVTDGDNHCYGLAFVLLAYAQALATGVPEARAWMAETYDLMEQRFWQADHGLYADQASADWSTLLPYRGQNANMHACEALITAWEASGERHYLLRAETLAHNITVRQAALAGGRIWEHYHADWRVNWDYNRDDKTNIFRPWGYQPGHFTEWAKLLLQLERHRAQLAQPADWLLPRASALFDDALAHSWDEANGGMAYGFGPDDRVCDGDKYFWVQAESLAAAAVLALRTNEERYWRWYEKLWQYSWTHMVDHQHGAWYRILGPDNRKLTDEKSPAGKTDYHTMGACHEVLRVLRSAA</sequence>
<dbReference type="InterPro" id="IPR012341">
    <property type="entry name" value="6hp_glycosidase-like_sf"/>
</dbReference>
<dbReference type="InterPro" id="IPR010819">
    <property type="entry name" value="AGE/CE"/>
</dbReference>
<reference evidence="3 4" key="1">
    <citation type="submission" date="2019-11" db="EMBL/GenBank/DDBJ databases">
        <title>Novel species isolated from a subtropical stream in China.</title>
        <authorList>
            <person name="Lu H."/>
        </authorList>
    </citation>
    <scope>NUCLEOTIDE SEQUENCE [LARGE SCALE GENOMIC DNA]</scope>
    <source>
        <strain evidence="3 4">FT80W</strain>
    </source>
</reference>
<evidence type="ECO:0000256" key="1">
    <source>
        <dbReference type="ARBA" id="ARBA00008558"/>
    </source>
</evidence>
<evidence type="ECO:0000313" key="4">
    <source>
        <dbReference type="Proteomes" id="UP000433309"/>
    </source>
</evidence>
<dbReference type="CDD" id="cd00249">
    <property type="entry name" value="AGE"/>
    <property type="match status" value="1"/>
</dbReference>
<accession>A0A6I2KW22</accession>
<protein>
    <submittedName>
        <fullName evidence="3">AGE family epimerase/isomerase</fullName>
    </submittedName>
</protein>
<dbReference type="EMBL" id="WKJK01000003">
    <property type="protein sequence ID" value="MRW89742.1"/>
    <property type="molecule type" value="Genomic_DNA"/>
</dbReference>
<dbReference type="InterPro" id="IPR008928">
    <property type="entry name" value="6-hairpin_glycosidase_sf"/>
</dbReference>
<name>A0A6I2KW22_9BURK</name>
<organism evidence="3 4">
    <name type="scientific">Duganella guangzhouensis</name>
    <dbReference type="NCBI Taxonomy" id="2666084"/>
    <lineage>
        <taxon>Bacteria</taxon>
        <taxon>Pseudomonadati</taxon>
        <taxon>Pseudomonadota</taxon>
        <taxon>Betaproteobacteria</taxon>
        <taxon>Burkholderiales</taxon>
        <taxon>Oxalobacteraceae</taxon>
        <taxon>Telluria group</taxon>
        <taxon>Duganella</taxon>
    </lineage>
</organism>
<dbReference type="PANTHER" id="PTHR15108">
    <property type="entry name" value="N-ACYLGLUCOSAMINE-2-EPIMERASE"/>
    <property type="match status" value="1"/>
</dbReference>
<dbReference type="Proteomes" id="UP000433309">
    <property type="component" value="Unassembled WGS sequence"/>
</dbReference>
<dbReference type="RefSeq" id="WP_154374521.1">
    <property type="nucleotide sequence ID" value="NZ_WKJK01000003.1"/>
</dbReference>
<comment type="caution">
    <text evidence="3">The sequence shown here is derived from an EMBL/GenBank/DDBJ whole genome shotgun (WGS) entry which is preliminary data.</text>
</comment>
<dbReference type="GO" id="GO:0005975">
    <property type="term" value="P:carbohydrate metabolic process"/>
    <property type="evidence" value="ECO:0007669"/>
    <property type="project" value="InterPro"/>
</dbReference>
<gene>
    <name evidence="3" type="ORF">GJ699_07080</name>
</gene>
<keyword evidence="4" id="KW-1185">Reference proteome</keyword>
<dbReference type="GO" id="GO:0016853">
    <property type="term" value="F:isomerase activity"/>
    <property type="evidence" value="ECO:0007669"/>
    <property type="project" value="UniProtKB-KW"/>
</dbReference>
<dbReference type="FunFam" id="1.50.10.10:FF:000057">
    <property type="entry name" value="N-acylglucosamine 2-epimerase"/>
    <property type="match status" value="1"/>
</dbReference>
<keyword evidence="2 3" id="KW-0413">Isomerase</keyword>
<evidence type="ECO:0000313" key="3">
    <source>
        <dbReference type="EMBL" id="MRW89742.1"/>
    </source>
</evidence>
<dbReference type="Pfam" id="PF07221">
    <property type="entry name" value="GlcNAc_2-epim"/>
    <property type="match status" value="1"/>
</dbReference>
<dbReference type="AlphaFoldDB" id="A0A6I2KW22"/>
<evidence type="ECO:0000256" key="2">
    <source>
        <dbReference type="ARBA" id="ARBA00023235"/>
    </source>
</evidence>
<dbReference type="Gene3D" id="1.50.10.10">
    <property type="match status" value="1"/>
</dbReference>
<proteinExistence type="inferred from homology"/>
<dbReference type="InterPro" id="IPR034116">
    <property type="entry name" value="AGE_dom"/>
</dbReference>
<comment type="similarity">
    <text evidence="1">Belongs to the N-acylglucosamine 2-epimerase family.</text>
</comment>
<dbReference type="SUPFAM" id="SSF48208">
    <property type="entry name" value="Six-hairpin glycosidases"/>
    <property type="match status" value="1"/>
</dbReference>